<organism evidence="3 4">
    <name type="scientific">Loigolactobacillus zhaoyuanensis</name>
    <dbReference type="NCBI Taxonomy" id="2486017"/>
    <lineage>
        <taxon>Bacteria</taxon>
        <taxon>Bacillati</taxon>
        <taxon>Bacillota</taxon>
        <taxon>Bacilli</taxon>
        <taxon>Lactobacillales</taxon>
        <taxon>Lactobacillaceae</taxon>
        <taxon>Loigolactobacillus</taxon>
    </lineage>
</organism>
<protein>
    <recommendedName>
        <fullName evidence="5">DUF5067 domain-containing protein</fullName>
    </recommendedName>
</protein>
<evidence type="ECO:0000313" key="4">
    <source>
        <dbReference type="Proteomes" id="UP001625389"/>
    </source>
</evidence>
<reference evidence="3 4" key="1">
    <citation type="submission" date="2024-08" db="EMBL/GenBank/DDBJ databases">
        <authorList>
            <person name="Arias E."/>
        </authorList>
    </citation>
    <scope>NUCLEOTIDE SEQUENCE [LARGE SCALE GENOMIC DNA]</scope>
    <source>
        <strain evidence="3 4">FAM 25317</strain>
    </source>
</reference>
<evidence type="ECO:0008006" key="5">
    <source>
        <dbReference type="Google" id="ProtNLM"/>
    </source>
</evidence>
<evidence type="ECO:0000256" key="1">
    <source>
        <dbReference type="SAM" id="MobiDB-lite"/>
    </source>
</evidence>
<dbReference type="RefSeq" id="WP_125549561.1">
    <property type="nucleotide sequence ID" value="NZ_JBGQPK010000039.1"/>
</dbReference>
<feature type="signal peptide" evidence="2">
    <location>
        <begin position="1"/>
        <end position="21"/>
    </location>
</feature>
<dbReference type="Proteomes" id="UP001625389">
    <property type="component" value="Unassembled WGS sequence"/>
</dbReference>
<keyword evidence="4" id="KW-1185">Reference proteome</keyword>
<feature type="region of interest" description="Disordered" evidence="1">
    <location>
        <begin position="22"/>
        <end position="54"/>
    </location>
</feature>
<dbReference type="EMBL" id="JBGQPK010000039">
    <property type="protein sequence ID" value="MFL2029782.1"/>
    <property type="molecule type" value="Genomic_DNA"/>
</dbReference>
<feature type="chain" id="PRO_5045774199" description="DUF5067 domain-containing protein" evidence="2">
    <location>
        <begin position="22"/>
        <end position="176"/>
    </location>
</feature>
<comment type="caution">
    <text evidence="3">The sequence shown here is derived from an EMBL/GenBank/DDBJ whole genome shotgun (WGS) entry which is preliminary data.</text>
</comment>
<sequence>MTKKLSLIVLLGTLGLLTACTAPSPGQESSSQSTSSQNTATQSTQSSQSLGSQITLSRDTDDKTVLLNQTWHFDQFALTTVKGELEGSQQLELEIEWRNLTQDDQRFADIAEISVQQGENKLAMSERDDDFADAIGAQADEDFELTFRLHDQTQPVKISVTPKQGAAKTLTVNLDQ</sequence>
<gene>
    <name evidence="3" type="ORF">ACEN34_09145</name>
</gene>
<evidence type="ECO:0000256" key="2">
    <source>
        <dbReference type="SAM" id="SignalP"/>
    </source>
</evidence>
<proteinExistence type="predicted"/>
<evidence type="ECO:0000313" key="3">
    <source>
        <dbReference type="EMBL" id="MFL2029782.1"/>
    </source>
</evidence>
<keyword evidence="2" id="KW-0732">Signal</keyword>
<dbReference type="PROSITE" id="PS51257">
    <property type="entry name" value="PROKAR_LIPOPROTEIN"/>
    <property type="match status" value="1"/>
</dbReference>
<name>A0ABW8UDB6_9LACO</name>
<accession>A0ABW8UDB6</accession>